<accession>A0A7X0Y6F9</accession>
<evidence type="ECO:0000313" key="2">
    <source>
        <dbReference type="Proteomes" id="UP000535908"/>
    </source>
</evidence>
<proteinExistence type="predicted"/>
<organism evidence="1 2">
    <name type="scientific">Listeria grandensis</name>
    <dbReference type="NCBI Taxonomy" id="1494963"/>
    <lineage>
        <taxon>Bacteria</taxon>
        <taxon>Bacillati</taxon>
        <taxon>Bacillota</taxon>
        <taxon>Bacilli</taxon>
        <taxon>Bacillales</taxon>
        <taxon>Listeriaceae</taxon>
        <taxon>Listeria</taxon>
    </lineage>
</organism>
<reference evidence="1 2" key="1">
    <citation type="submission" date="2020-03" db="EMBL/GenBank/DDBJ databases">
        <title>Soil Listeria distribution.</title>
        <authorList>
            <person name="Liao J."/>
            <person name="Wiedmann M."/>
        </authorList>
    </citation>
    <scope>NUCLEOTIDE SEQUENCE [LARGE SCALE GENOMIC DNA]</scope>
    <source>
        <strain evidence="1 2">FSL L7-0741</strain>
    </source>
</reference>
<sequence>MPSFDNDRGMKKWQGFLLSEHAASMETTKNAPTWQNVMDQEVIYHVLHQAIQHRAMIAIQLFKTEGDAPDDYIEGRIVGVEGDWLHVHTEAEIKTIDLASIRYVEERSFQKWYDK</sequence>
<evidence type="ECO:0008006" key="3">
    <source>
        <dbReference type="Google" id="ProtNLM"/>
    </source>
</evidence>
<name>A0A7X0Y6F9_9LIST</name>
<dbReference type="Proteomes" id="UP000535908">
    <property type="component" value="Unassembled WGS sequence"/>
</dbReference>
<dbReference type="RefSeq" id="WP_185528002.1">
    <property type="nucleotide sequence ID" value="NZ_JAARWN010000027.1"/>
</dbReference>
<comment type="caution">
    <text evidence="1">The sequence shown here is derived from an EMBL/GenBank/DDBJ whole genome shotgun (WGS) entry which is preliminary data.</text>
</comment>
<gene>
    <name evidence="1" type="ORF">HCA69_16050</name>
</gene>
<dbReference type="EMBL" id="JAARWN010000027">
    <property type="protein sequence ID" value="MBC1937876.1"/>
    <property type="molecule type" value="Genomic_DNA"/>
</dbReference>
<dbReference type="AlphaFoldDB" id="A0A7X0Y6F9"/>
<protein>
    <recommendedName>
        <fullName evidence="3">YolD-like family protein</fullName>
    </recommendedName>
</protein>
<evidence type="ECO:0000313" key="1">
    <source>
        <dbReference type="EMBL" id="MBC1937876.1"/>
    </source>
</evidence>